<evidence type="ECO:0000256" key="5">
    <source>
        <dbReference type="ARBA" id="ARBA00022927"/>
    </source>
</evidence>
<feature type="transmembrane region" description="Helical" evidence="10">
    <location>
        <begin position="195"/>
        <end position="214"/>
    </location>
</feature>
<evidence type="ECO:0000256" key="3">
    <source>
        <dbReference type="ARBA" id="ARBA00022448"/>
    </source>
</evidence>
<dbReference type="GO" id="GO:0006896">
    <property type="term" value="P:Golgi to vacuole transport"/>
    <property type="evidence" value="ECO:0000318"/>
    <property type="project" value="GO_Central"/>
</dbReference>
<reference evidence="13 14" key="3">
    <citation type="journal article" date="2013" name="Genome Biol.">
        <title>Assembly of a phased diploid Candida albicans genome facilitates allele-specific measurements and provides a simple model for repeat and indel structure.</title>
        <authorList>
            <person name="Muzzey D."/>
            <person name="Schwartz K."/>
            <person name="Weissman J.S."/>
            <person name="Sherlock G."/>
        </authorList>
    </citation>
    <scope>NUCLEOTIDE SEQUENCE [LARGE SCALE GENOMIC DNA]</scope>
    <source>
        <strain evidence="14">SC5314 / ATCC MYA-2876</strain>
    </source>
</reference>
<evidence type="ECO:0000313" key="13">
    <source>
        <dbReference type="EMBL" id="AOW28368.1"/>
    </source>
</evidence>
<evidence type="ECO:0000313" key="12">
    <source>
        <dbReference type="CGD" id="CAL0000188283"/>
    </source>
</evidence>
<dbReference type="GO" id="GO:0005789">
    <property type="term" value="C:endoplasmic reticulum membrane"/>
    <property type="evidence" value="ECO:0000318"/>
    <property type="project" value="GO_Central"/>
</dbReference>
<dbReference type="InterPro" id="IPR000727">
    <property type="entry name" value="T_SNARE_dom"/>
</dbReference>
<dbReference type="GO" id="GO:0005484">
    <property type="term" value="F:SNAP receptor activity"/>
    <property type="evidence" value="ECO:0000318"/>
    <property type="project" value="GO_Central"/>
</dbReference>
<dbReference type="GO" id="GO:0012507">
    <property type="term" value="C:ER to Golgi transport vesicle membrane"/>
    <property type="evidence" value="ECO:0000318"/>
    <property type="project" value="GO_Central"/>
</dbReference>
<evidence type="ECO:0000256" key="2">
    <source>
        <dbReference type="ARBA" id="ARBA00006108"/>
    </source>
</evidence>
<dbReference type="GO" id="GO:0007036">
    <property type="term" value="P:vacuolar calcium ion homeostasis"/>
    <property type="evidence" value="ECO:0007669"/>
    <property type="project" value="EnsemblFungi"/>
</dbReference>
<dbReference type="GO" id="GO:0006886">
    <property type="term" value="P:intracellular protein transport"/>
    <property type="evidence" value="ECO:0007669"/>
    <property type="project" value="InterPro"/>
</dbReference>
<accession>A0A1D8PJW1</accession>
<dbReference type="GO" id="GO:0006891">
    <property type="term" value="P:intra-Golgi vesicle-mediated transport"/>
    <property type="evidence" value="ECO:0000318"/>
    <property type="project" value="GO_Central"/>
</dbReference>
<dbReference type="PIRSF" id="PIRSF028865">
    <property type="entry name" value="Membrin-2"/>
    <property type="match status" value="1"/>
</dbReference>
<dbReference type="GO" id="GO:0000149">
    <property type="term" value="F:SNARE binding"/>
    <property type="evidence" value="ECO:0000318"/>
    <property type="project" value="GO_Central"/>
</dbReference>
<feature type="compositionally biased region" description="Low complexity" evidence="9">
    <location>
        <begin position="119"/>
        <end position="129"/>
    </location>
</feature>
<dbReference type="GO" id="GO:0005794">
    <property type="term" value="C:Golgi apparatus"/>
    <property type="evidence" value="ECO:0000318"/>
    <property type="project" value="GO_Central"/>
</dbReference>
<dbReference type="FunFam" id="1.20.5.110:FF:000002">
    <property type="entry name" value="Vesicle transport through interaction with t-SNAREsB"/>
    <property type="match status" value="1"/>
</dbReference>
<keyword evidence="8 10" id="KW-0472">Membrane</keyword>
<dbReference type="STRING" id="237561.A0A1D8PJW1"/>
<dbReference type="SUPFAM" id="SSF58038">
    <property type="entry name" value="SNARE fusion complex"/>
    <property type="match status" value="1"/>
</dbReference>
<name>A0A1D8PJW1_CANAL</name>
<reference evidence="13 14" key="1">
    <citation type="journal article" date="2004" name="Proc. Natl. Acad. Sci. U.S.A.">
        <title>The diploid genome sequence of Candida albicans.</title>
        <authorList>
            <person name="Jones T."/>
            <person name="Federspiel N.A."/>
            <person name="Chibana H."/>
            <person name="Dungan J."/>
            <person name="Kalman S."/>
            <person name="Magee B.B."/>
            <person name="Newport G."/>
            <person name="Thorstenson Y.R."/>
            <person name="Agabian N."/>
            <person name="Magee P.T."/>
            <person name="Davis R.W."/>
            <person name="Scherer S."/>
        </authorList>
    </citation>
    <scope>NUCLEOTIDE SEQUENCE [LARGE SCALE GENOMIC DNA]</scope>
    <source>
        <strain evidence="14">SC5314 / ATCC MYA-2876</strain>
    </source>
</reference>
<evidence type="ECO:0000256" key="1">
    <source>
        <dbReference type="ARBA" id="ARBA00004409"/>
    </source>
</evidence>
<dbReference type="GeneID" id="3638352"/>
<dbReference type="OrthoDB" id="430637at2759"/>
<dbReference type="SMART" id="SM00397">
    <property type="entry name" value="t_SNARE"/>
    <property type="match status" value="1"/>
</dbReference>
<comment type="subcellular location">
    <subcellularLocation>
        <location evidence="1">Golgi apparatus membrane</location>
        <topology evidence="1">Single-pass type IV membrane protein</topology>
    </subcellularLocation>
</comment>
<dbReference type="GO" id="GO:0031902">
    <property type="term" value="C:late endosome membrane"/>
    <property type="evidence" value="ECO:0000318"/>
    <property type="project" value="GO_Central"/>
</dbReference>
<proteinExistence type="inferred from homology"/>
<comment type="similarity">
    <text evidence="2">Belongs to the VTI1 family.</text>
</comment>
<dbReference type="Gene3D" id="1.20.5.110">
    <property type="match status" value="1"/>
</dbReference>
<dbReference type="Pfam" id="PF05008">
    <property type="entry name" value="V-SNARE"/>
    <property type="match status" value="1"/>
</dbReference>
<keyword evidence="14" id="KW-1185">Reference proteome</keyword>
<reference evidence="13 14" key="2">
    <citation type="journal article" date="2007" name="Genome Biol.">
        <title>Assembly of the Candida albicans genome into sixteen supercontigs aligned on the eight chromosomes.</title>
        <authorList>
            <person name="van het Hoog M."/>
            <person name="Rast T.J."/>
            <person name="Martchenko M."/>
            <person name="Grindle S."/>
            <person name="Dignard D."/>
            <person name="Hogues H."/>
            <person name="Cuomo C."/>
            <person name="Berriman M."/>
            <person name="Scherer S."/>
            <person name="Magee B.B."/>
            <person name="Whiteway M."/>
            <person name="Chibana H."/>
            <person name="Nantel A."/>
            <person name="Magee P.T."/>
        </authorList>
    </citation>
    <scope>GENOME REANNOTATION</scope>
    <source>
        <strain evidence="14">SC5314 / ATCC MYA-2876</strain>
    </source>
</reference>
<dbReference type="AlphaFoldDB" id="A0A1D8PJW1"/>
<dbReference type="InterPro" id="IPR010989">
    <property type="entry name" value="SNARE"/>
</dbReference>
<dbReference type="GO" id="GO:0031201">
    <property type="term" value="C:SNARE complex"/>
    <property type="evidence" value="ECO:0000318"/>
    <property type="project" value="GO_Central"/>
</dbReference>
<dbReference type="GO" id="GO:0048280">
    <property type="term" value="P:vesicle fusion with Golgi apparatus"/>
    <property type="evidence" value="ECO:0000318"/>
    <property type="project" value="GO_Central"/>
</dbReference>
<dbReference type="VEuPathDB" id="FungiDB:C3_03400C_A"/>
<keyword evidence="3" id="KW-0813">Transport</keyword>
<dbReference type="GO" id="GO:0000139">
    <property type="term" value="C:Golgi membrane"/>
    <property type="evidence" value="ECO:0007669"/>
    <property type="project" value="UniProtKB-SubCell"/>
</dbReference>
<dbReference type="SUPFAM" id="SSF47661">
    <property type="entry name" value="t-snare proteins"/>
    <property type="match status" value="1"/>
</dbReference>
<evidence type="ECO:0000256" key="10">
    <source>
        <dbReference type="SAM" id="Phobius"/>
    </source>
</evidence>
<dbReference type="GO" id="GO:0042144">
    <property type="term" value="P:vacuole fusion, non-autophagic"/>
    <property type="evidence" value="ECO:0007669"/>
    <property type="project" value="EnsemblFungi"/>
</dbReference>
<evidence type="ECO:0000256" key="4">
    <source>
        <dbReference type="ARBA" id="ARBA00022692"/>
    </source>
</evidence>
<evidence type="ECO:0000259" key="11">
    <source>
        <dbReference type="SMART" id="SM00397"/>
    </source>
</evidence>
<dbReference type="InterPro" id="IPR038407">
    <property type="entry name" value="v-SNARE_N_sf"/>
</dbReference>
<dbReference type="CGD" id="CAL0000188283">
    <property type="gene designation" value="VTI1"/>
</dbReference>
<feature type="domain" description="T-SNARE coiled-coil homology" evidence="11">
    <location>
        <begin position="119"/>
        <end position="186"/>
    </location>
</feature>
<evidence type="ECO:0000256" key="9">
    <source>
        <dbReference type="SAM" id="MobiDB-lite"/>
    </source>
</evidence>
<dbReference type="KEGG" id="cal:CAALFM_C303400CA"/>
<dbReference type="eggNOG" id="KOG1666">
    <property type="taxonomic scope" value="Eukaryota"/>
</dbReference>
<dbReference type="SMR" id="A0A1D8PJW1"/>
<evidence type="ECO:0000256" key="6">
    <source>
        <dbReference type="ARBA" id="ARBA00022989"/>
    </source>
</evidence>
<dbReference type="Proteomes" id="UP000000559">
    <property type="component" value="Chromosome 3"/>
</dbReference>
<dbReference type="Gene3D" id="1.20.58.400">
    <property type="entry name" value="t-snare proteins"/>
    <property type="match status" value="1"/>
</dbReference>
<dbReference type="GO" id="GO:0042147">
    <property type="term" value="P:retrograde transport, endosome to Golgi"/>
    <property type="evidence" value="ECO:0000318"/>
    <property type="project" value="GO_Central"/>
</dbReference>
<keyword evidence="5" id="KW-0653">Protein transport</keyword>
<dbReference type="GO" id="GO:0005774">
    <property type="term" value="C:vacuolar membrane"/>
    <property type="evidence" value="ECO:0007669"/>
    <property type="project" value="EnsemblFungi"/>
</dbReference>
<dbReference type="EMBL" id="CP017625">
    <property type="protein sequence ID" value="AOW28368.1"/>
    <property type="molecule type" value="Genomic_DNA"/>
</dbReference>
<protein>
    <submittedName>
        <fullName evidence="13">V-SNARE protein</fullName>
    </submittedName>
</protein>
<dbReference type="InterPro" id="IPR007705">
    <property type="entry name" value="Vesicle_trsprt_v-SNARE_N"/>
</dbReference>
<feature type="region of interest" description="Disordered" evidence="9">
    <location>
        <begin position="103"/>
        <end position="134"/>
    </location>
</feature>
<dbReference type="Pfam" id="PF12352">
    <property type="entry name" value="V-SNARE_C"/>
    <property type="match status" value="1"/>
</dbReference>
<evidence type="ECO:0000256" key="7">
    <source>
        <dbReference type="ARBA" id="ARBA00023054"/>
    </source>
</evidence>
<sequence>MSESFNTYESEFQFAIQEAQIKISQINSVDAEQRKNYLKSIEGANEEAREVLDQMTIEVSNLPSNQRSSYNAKIRNYRTELDTVTVTYNKLLDAQDKVELFGSNRYTDDSGDSSEQRKQLLSNNSSLERSSQRLHDSQRIAMETENIGSNILNDLRSQREQINGARNTLSQADNYVDRSVQTLKTMGRRLTANKFISYGIIAVLILLIFLVLFSKFS</sequence>
<keyword evidence="6 10" id="KW-1133">Transmembrane helix</keyword>
<dbReference type="RefSeq" id="XP_019330850.1">
    <property type="nucleotide sequence ID" value="XM_019475305.1"/>
</dbReference>
<dbReference type="InterPro" id="IPR027027">
    <property type="entry name" value="GOSR2/Membrin/Bos1"/>
</dbReference>
<dbReference type="CDD" id="cd15862">
    <property type="entry name" value="SNARE_Vti1"/>
    <property type="match status" value="1"/>
</dbReference>
<evidence type="ECO:0000256" key="8">
    <source>
        <dbReference type="ARBA" id="ARBA00023136"/>
    </source>
</evidence>
<dbReference type="PANTHER" id="PTHR21230:SF26">
    <property type="entry name" value="VESICLE TRANSPORT THROUGH INTERACTION WITH T-SNARES HOMOLOG 1A"/>
    <property type="match status" value="1"/>
</dbReference>
<evidence type="ECO:0000313" key="14">
    <source>
        <dbReference type="Proteomes" id="UP000000559"/>
    </source>
</evidence>
<keyword evidence="4 10" id="KW-0812">Transmembrane</keyword>
<gene>
    <name evidence="12 13" type="primary">VTI1</name>
    <name evidence="13" type="ordered locus">CAALFM_C303400CA</name>
    <name evidence="12" type="ordered locus">orf19.7970</name>
</gene>
<dbReference type="InParanoid" id="A0A1D8PJW1"/>
<dbReference type="PANTHER" id="PTHR21230">
    <property type="entry name" value="VESICLE TRANSPORT V-SNARE PROTEIN VTI1-RELATED"/>
    <property type="match status" value="1"/>
</dbReference>
<dbReference type="FunCoup" id="A0A1D8PJW1">
    <property type="interactions" value="896"/>
</dbReference>
<organism evidence="13 14">
    <name type="scientific">Candida albicans (strain SC5314 / ATCC MYA-2876)</name>
    <name type="common">Yeast</name>
    <dbReference type="NCBI Taxonomy" id="237561"/>
    <lineage>
        <taxon>Eukaryota</taxon>
        <taxon>Fungi</taxon>
        <taxon>Dikarya</taxon>
        <taxon>Ascomycota</taxon>
        <taxon>Saccharomycotina</taxon>
        <taxon>Pichiomycetes</taxon>
        <taxon>Debaryomycetaceae</taxon>
        <taxon>Candida/Lodderomyces clade</taxon>
        <taxon>Candida</taxon>
    </lineage>
</organism>
<keyword evidence="7" id="KW-0175">Coiled coil</keyword>
<dbReference type="GO" id="GO:0016236">
    <property type="term" value="P:macroautophagy"/>
    <property type="evidence" value="ECO:0000318"/>
    <property type="project" value="GO_Central"/>
</dbReference>
<dbReference type="GO" id="GO:0005829">
    <property type="term" value="C:cytosol"/>
    <property type="evidence" value="ECO:0007669"/>
    <property type="project" value="GOC"/>
</dbReference>